<feature type="transmembrane region" description="Helical" evidence="3">
    <location>
        <begin position="162"/>
        <end position="178"/>
    </location>
</feature>
<keyword evidence="3" id="KW-0812">Transmembrane</keyword>
<dbReference type="GO" id="GO:0016780">
    <property type="term" value="F:phosphotransferase activity, for other substituted phosphate groups"/>
    <property type="evidence" value="ECO:0007669"/>
    <property type="project" value="InterPro"/>
</dbReference>
<dbReference type="AlphaFoldDB" id="A0A1G8ZJN0"/>
<sequence>MFLLFRQHSDKAPPAQHRPSTLAELLLGLAGVLALGGGLGFGLGASPATLGLAVAGYALLATLVARFHRHSWGLGWANRITLARGVLVAVLAGCLADPASIARHAWLFAATSGIALLLDGVDGWVARRTGTASAFGARFDMELDAAFILVLCLALLTTGKLGAWVLAIGVMRYAFVLLGRRWPWMAAELPESRRRKAVCVWQVAVLLLALLPPIPSTLAGFLAAGALLGLTASFAMDIVWLHRNAR</sequence>
<feature type="transmembrane region" description="Helical" evidence="3">
    <location>
        <begin position="221"/>
        <end position="241"/>
    </location>
</feature>
<keyword evidence="3" id="KW-1133">Transmembrane helix</keyword>
<dbReference type="GO" id="GO:0016020">
    <property type="term" value="C:membrane"/>
    <property type="evidence" value="ECO:0007669"/>
    <property type="project" value="InterPro"/>
</dbReference>
<accession>A0A1G8ZJN0</accession>
<dbReference type="Gene3D" id="1.20.120.1760">
    <property type="match status" value="1"/>
</dbReference>
<name>A0A1G8ZJN0_9GAMM</name>
<evidence type="ECO:0000256" key="3">
    <source>
        <dbReference type="SAM" id="Phobius"/>
    </source>
</evidence>
<dbReference type="EMBL" id="FNES01000012">
    <property type="protein sequence ID" value="SDK15267.1"/>
    <property type="molecule type" value="Genomic_DNA"/>
</dbReference>
<evidence type="ECO:0000256" key="1">
    <source>
        <dbReference type="ARBA" id="ARBA00022679"/>
    </source>
</evidence>
<keyword evidence="5" id="KW-1185">Reference proteome</keyword>
<feature type="transmembrane region" description="Helical" evidence="3">
    <location>
        <begin position="198"/>
        <end position="215"/>
    </location>
</feature>
<organism evidence="4 5">
    <name type="scientific">Billgrantia gudaonensis</name>
    <dbReference type="NCBI Taxonomy" id="376427"/>
    <lineage>
        <taxon>Bacteria</taxon>
        <taxon>Pseudomonadati</taxon>
        <taxon>Pseudomonadota</taxon>
        <taxon>Gammaproteobacteria</taxon>
        <taxon>Oceanospirillales</taxon>
        <taxon>Halomonadaceae</taxon>
        <taxon>Billgrantia</taxon>
    </lineage>
</organism>
<dbReference type="InterPro" id="IPR048254">
    <property type="entry name" value="CDP_ALCOHOL_P_TRANSF_CS"/>
</dbReference>
<dbReference type="RefSeq" id="WP_089687192.1">
    <property type="nucleotide sequence ID" value="NZ_FNES01000012.1"/>
</dbReference>
<dbReference type="InterPro" id="IPR000462">
    <property type="entry name" value="CDP-OH_P_trans"/>
</dbReference>
<reference evidence="4 5" key="1">
    <citation type="submission" date="2016-10" db="EMBL/GenBank/DDBJ databases">
        <authorList>
            <person name="de Groot N.N."/>
        </authorList>
    </citation>
    <scope>NUCLEOTIDE SEQUENCE [LARGE SCALE GENOMIC DNA]</scope>
    <source>
        <strain evidence="4 5">CGMCC 1.6133</strain>
    </source>
</reference>
<feature type="transmembrane region" description="Helical" evidence="3">
    <location>
        <begin position="80"/>
        <end position="99"/>
    </location>
</feature>
<proteinExistence type="inferred from homology"/>
<comment type="similarity">
    <text evidence="2">Belongs to the CDP-alcohol phosphatidyltransferase class-I family.</text>
</comment>
<gene>
    <name evidence="4" type="ORF">SAMN04487954_11242</name>
</gene>
<feature type="transmembrane region" description="Helical" evidence="3">
    <location>
        <begin position="21"/>
        <end position="43"/>
    </location>
</feature>
<dbReference type="InterPro" id="IPR043130">
    <property type="entry name" value="CDP-OH_PTrfase_TM_dom"/>
</dbReference>
<keyword evidence="1 2" id="KW-0808">Transferase</keyword>
<dbReference type="GO" id="GO:0008654">
    <property type="term" value="P:phospholipid biosynthetic process"/>
    <property type="evidence" value="ECO:0007669"/>
    <property type="project" value="InterPro"/>
</dbReference>
<evidence type="ECO:0000313" key="4">
    <source>
        <dbReference type="EMBL" id="SDK15267.1"/>
    </source>
</evidence>
<dbReference type="Proteomes" id="UP000198525">
    <property type="component" value="Unassembled WGS sequence"/>
</dbReference>
<dbReference type="Pfam" id="PF01066">
    <property type="entry name" value="CDP-OH_P_transf"/>
    <property type="match status" value="1"/>
</dbReference>
<protein>
    <submittedName>
        <fullName evidence="4">Phosphatidylglycerophosphate synthase</fullName>
    </submittedName>
</protein>
<feature type="transmembrane region" description="Helical" evidence="3">
    <location>
        <begin position="49"/>
        <end position="68"/>
    </location>
</feature>
<dbReference type="PROSITE" id="PS00379">
    <property type="entry name" value="CDP_ALCOHOL_P_TRANSF"/>
    <property type="match status" value="1"/>
</dbReference>
<evidence type="ECO:0000256" key="2">
    <source>
        <dbReference type="RuleBase" id="RU003750"/>
    </source>
</evidence>
<dbReference type="OrthoDB" id="9782011at2"/>
<dbReference type="STRING" id="376427.SAMN04487954_11242"/>
<evidence type="ECO:0000313" key="5">
    <source>
        <dbReference type="Proteomes" id="UP000198525"/>
    </source>
</evidence>
<keyword evidence="3" id="KW-0472">Membrane</keyword>